<proteinExistence type="predicted"/>
<dbReference type="PROSITE" id="PS50086">
    <property type="entry name" value="TBC_RABGAP"/>
    <property type="match status" value="1"/>
</dbReference>
<feature type="region of interest" description="Disordered" evidence="2">
    <location>
        <begin position="688"/>
        <end position="787"/>
    </location>
</feature>
<protein>
    <recommendedName>
        <fullName evidence="3">Rab-GAP TBC domain-containing protein</fullName>
    </recommendedName>
</protein>
<feature type="compositionally biased region" description="Low complexity" evidence="2">
    <location>
        <begin position="553"/>
        <end position="567"/>
    </location>
</feature>
<gene>
    <name evidence="4" type="ORF">KIPB_007023</name>
</gene>
<keyword evidence="1" id="KW-0343">GTPase activation</keyword>
<feature type="region of interest" description="Disordered" evidence="2">
    <location>
        <begin position="495"/>
        <end position="582"/>
    </location>
</feature>
<dbReference type="EMBL" id="BDIP01001907">
    <property type="protein sequence ID" value="GIQ85373.1"/>
    <property type="molecule type" value="Genomic_DNA"/>
</dbReference>
<feature type="region of interest" description="Disordered" evidence="2">
    <location>
        <begin position="915"/>
        <end position="941"/>
    </location>
</feature>
<dbReference type="PANTHER" id="PTHR22957:SF502">
    <property type="entry name" value="SMALL G PROTEIN SIGNALING MODULATOR 2-RELATED"/>
    <property type="match status" value="1"/>
</dbReference>
<feature type="domain" description="Rab-GAP TBC" evidence="3">
    <location>
        <begin position="620"/>
        <end position="979"/>
    </location>
</feature>
<evidence type="ECO:0000259" key="3">
    <source>
        <dbReference type="PROSITE" id="PS50086"/>
    </source>
</evidence>
<feature type="compositionally biased region" description="Basic and acidic residues" evidence="2">
    <location>
        <begin position="527"/>
        <end position="537"/>
    </location>
</feature>
<feature type="compositionally biased region" description="Basic and acidic residues" evidence="2">
    <location>
        <begin position="508"/>
        <end position="520"/>
    </location>
</feature>
<dbReference type="InterPro" id="IPR000195">
    <property type="entry name" value="Rab-GAP-TBC_dom"/>
</dbReference>
<dbReference type="SUPFAM" id="SSF47923">
    <property type="entry name" value="Ypt/Rab-GAP domain of gyp1p"/>
    <property type="match status" value="1"/>
</dbReference>
<evidence type="ECO:0000256" key="1">
    <source>
        <dbReference type="ARBA" id="ARBA00022468"/>
    </source>
</evidence>
<dbReference type="SMART" id="SM00164">
    <property type="entry name" value="TBC"/>
    <property type="match status" value="1"/>
</dbReference>
<dbReference type="Proteomes" id="UP000265618">
    <property type="component" value="Unassembled WGS sequence"/>
</dbReference>
<dbReference type="PANTHER" id="PTHR22957">
    <property type="entry name" value="TBC1 DOMAIN FAMILY MEMBER GTPASE-ACTIVATING PROTEIN"/>
    <property type="match status" value="1"/>
</dbReference>
<reference evidence="4 5" key="1">
    <citation type="journal article" date="2018" name="PLoS ONE">
        <title>The draft genome of Kipferlia bialata reveals reductive genome evolution in fornicate parasites.</title>
        <authorList>
            <person name="Tanifuji G."/>
            <person name="Takabayashi S."/>
            <person name="Kume K."/>
            <person name="Takagi M."/>
            <person name="Nakayama T."/>
            <person name="Kamikawa R."/>
            <person name="Inagaki Y."/>
            <person name="Hashimoto T."/>
        </authorList>
    </citation>
    <scope>NUCLEOTIDE SEQUENCE [LARGE SCALE GENOMIC DNA]</scope>
    <source>
        <strain evidence="4">NY0173</strain>
    </source>
</reference>
<keyword evidence="5" id="KW-1185">Reference proteome</keyword>
<feature type="compositionally biased region" description="Basic and acidic residues" evidence="2">
    <location>
        <begin position="202"/>
        <end position="211"/>
    </location>
</feature>
<feature type="compositionally biased region" description="Pro residues" evidence="2">
    <location>
        <begin position="63"/>
        <end position="73"/>
    </location>
</feature>
<feature type="compositionally biased region" description="Basic and acidic residues" evidence="2">
    <location>
        <begin position="90"/>
        <end position="100"/>
    </location>
</feature>
<feature type="region of interest" description="Disordered" evidence="2">
    <location>
        <begin position="1"/>
        <end position="100"/>
    </location>
</feature>
<accession>A0A9K3D072</accession>
<organism evidence="4 5">
    <name type="scientific">Kipferlia bialata</name>
    <dbReference type="NCBI Taxonomy" id="797122"/>
    <lineage>
        <taxon>Eukaryota</taxon>
        <taxon>Metamonada</taxon>
        <taxon>Carpediemonas-like organisms</taxon>
        <taxon>Kipferlia</taxon>
    </lineage>
</organism>
<comment type="caution">
    <text evidence="4">The sequence shown here is derived from an EMBL/GenBank/DDBJ whole genome shotgun (WGS) entry which is preliminary data.</text>
</comment>
<feature type="compositionally biased region" description="Pro residues" evidence="2">
    <location>
        <begin position="233"/>
        <end position="242"/>
    </location>
</feature>
<evidence type="ECO:0000313" key="5">
    <source>
        <dbReference type="Proteomes" id="UP000265618"/>
    </source>
</evidence>
<dbReference type="GO" id="GO:0005096">
    <property type="term" value="F:GTPase activator activity"/>
    <property type="evidence" value="ECO:0007669"/>
    <property type="project" value="UniProtKB-KW"/>
</dbReference>
<evidence type="ECO:0000313" key="4">
    <source>
        <dbReference type="EMBL" id="GIQ85373.1"/>
    </source>
</evidence>
<dbReference type="AlphaFoldDB" id="A0A9K3D072"/>
<dbReference type="Pfam" id="PF00566">
    <property type="entry name" value="RabGAP-TBC"/>
    <property type="match status" value="1"/>
</dbReference>
<sequence>MSQLAQPTHIERPVAASDGGTEREGDEADAQGLSVVPDVVPPPSASLPSQEADTDTSDLPTPAHTPPEAPPPTDSVCAVESADSSLPPRPKRERERERGRGDWVEQVLYTRPNVLCTVAHEDGTVQQRGVGPGLVPGTLSLVSRRRVGRDGRRGVGGEPRLVWQGSLVVTPPPSLSPSAAARVEGERETHSPWQTPPGAVSVREKDGEGETRTAVTPDVSQRERQAEPGGSPIHPPSDPPHPMQIDLPLSAFNSAHITHSKSTPPRLVLTRHLGLLVGPLYLAGGSADEFVQVLSHLCDVTVRHTQPQASEAETDTEEGEGVAERARVVADTSSTEILFNRGPLTSLSKGGGGEGDTLVTPEVQHLRQVLAHQPSVQGVEYASSIPGMEGETGAESIPGDLTDPVPCPVRIPLSLTPLTGLHPPCPLSLNEIRAKVLDRRTGLVNTDTLRELAVSPGLQSGPSSVMGLRVLLGHAERESEAKRVWEKGVRRGRESGSRLSRWRRKRERKGDREREREREKGRHRTERARAMCRERQSTLRPSLCGSMRERGSGMDSVSGSASMGSESEASETEAEEGVPLSGVDTSEGVGVGAYQGDPLFPLGLSESDRALYLTCRQQWTSVTPSQAARWRQFRRGVQQIAKDVARTDRQHEFYRGHSELYPVSPLDQSPQLVDSYALGVLERYLLSDRHPHTQRGKRGRERNRNRETHQPQQLLGAVSASQGEGSHISDPEVTDSMYTQPGSEAGSEGEGTEGVSPSDPGPSLSAYEGSEATDDSEAEAEGEAEGGVGLSGREALLDRHPNSVRLFCLLVSHLMANMDMGYCQGMSDVASAVLYSCLTAAASGPVPGIPSGSTLSAGALIRAETEAFTVFRLMMSRFGGGYSPSRSSVSLGLTHQLSSLSAMVQRVSPRLHDILTMSVPPPTKSHGDREGEGEGEDGTQQRGRDSLVFACKWLLLLFKRDLASIEDCVPLWCQAVAVGVEDVFVYLALAAVTTRLVPALEASLEGVRVQMVAEGHTTQSEEGGEEGEGDREGGPVTWAQLIQMFTQGGSSSPSEAPVSKGVLECAAELSRSMDYHELMVNARALIRHLK</sequence>
<feature type="region of interest" description="Disordered" evidence="2">
    <location>
        <begin position="171"/>
        <end position="245"/>
    </location>
</feature>
<feature type="compositionally biased region" description="Acidic residues" evidence="2">
    <location>
        <begin position="771"/>
        <end position="784"/>
    </location>
</feature>
<dbReference type="Gene3D" id="1.10.8.270">
    <property type="entry name" value="putative rabgap domain of human tbc1 domain family member 14 like domains"/>
    <property type="match status" value="1"/>
</dbReference>
<dbReference type="InterPro" id="IPR035969">
    <property type="entry name" value="Rab-GAP_TBC_sf"/>
</dbReference>
<dbReference type="OrthoDB" id="10264062at2759"/>
<feature type="compositionally biased region" description="Basic residues" evidence="2">
    <location>
        <begin position="692"/>
        <end position="701"/>
    </location>
</feature>
<name>A0A9K3D072_9EUKA</name>
<evidence type="ECO:0000256" key="2">
    <source>
        <dbReference type="SAM" id="MobiDB-lite"/>
    </source>
</evidence>